<evidence type="ECO:0000313" key="3">
    <source>
        <dbReference type="EMBL" id="BES94561.1"/>
    </source>
</evidence>
<dbReference type="Gene3D" id="2.70.160.11">
    <property type="entry name" value="Hnrnp arginine n-methyltransferase1"/>
    <property type="match status" value="2"/>
</dbReference>
<keyword evidence="2 3" id="KW-0489">Methyltransferase</keyword>
<dbReference type="Proteomes" id="UP001307889">
    <property type="component" value="Chromosome 5"/>
</dbReference>
<protein>
    <submittedName>
        <fullName evidence="3">Ribosomal protein L11 methyltransferase (PrmA)</fullName>
    </submittedName>
</protein>
<accession>A0ABN7AUK3</accession>
<dbReference type="InterPro" id="IPR029063">
    <property type="entry name" value="SAM-dependent_MTases_sf"/>
</dbReference>
<proteinExistence type="predicted"/>
<keyword evidence="3" id="KW-0689">Ribosomal protein</keyword>
<dbReference type="Pfam" id="PF06325">
    <property type="entry name" value="PrmA"/>
    <property type="match status" value="1"/>
</dbReference>
<dbReference type="GO" id="GO:0005840">
    <property type="term" value="C:ribosome"/>
    <property type="evidence" value="ECO:0007669"/>
    <property type="project" value="UniProtKB-KW"/>
</dbReference>
<dbReference type="InterPro" id="IPR025799">
    <property type="entry name" value="Arg_MeTrfase"/>
</dbReference>
<dbReference type="PANTHER" id="PTHR11006:SF60">
    <property type="entry name" value="PROTEIN ARGININE N-METHYLTRANSFERASE 9"/>
    <property type="match status" value="1"/>
</dbReference>
<evidence type="ECO:0000313" key="4">
    <source>
        <dbReference type="Proteomes" id="UP001307889"/>
    </source>
</evidence>
<keyword evidence="4" id="KW-1185">Reference proteome</keyword>
<dbReference type="InterPro" id="IPR011990">
    <property type="entry name" value="TPR-like_helical_dom_sf"/>
</dbReference>
<sequence>MSASEALTNFSLEHVHASLAEGKPVRALGQLLVLVNLDPQSKAELCPLLLSLLGTLSSSLAVERRYDDLLKCYQQVLTVYSDNEVVLNNIGSQLYRFNHLIESRRYFRKACEINPSYLAAFRNWQNVTNVLVERWHFRMLNDTLRNETFRKAISKRVDENSTVIDIGTGTGLLSLYSSAAGAKFVCACDYSPVMISIARTVFAKNLKPDAVRLVNKLSTEMTVPDDIPYKCSLVVTETMDSGLLGEHLLSTLDHAWDRLLLEKESPSVPQVIPSAARLFATPIESSKIARRTGLLPMSQTDFEPLDWTDVKVRPVKYEPYDTENLFANAGHKYLSDPVEIFRFDFNNPKEIKDRLKTNTEERSEVLCTVSGQVDAIAVWFEANLDDELTITTSPLSPVHCNSWHHAVFPCRQPLVVEVGRRLRLVSRCDRGVLQVKLADERPAENAIPLDTSVIQFINCHSYLSMLDKALARILDSRPIESVIDVSHFPHQGLRMAKNSGARLMTVHPNLPGRLAKKLMKRNKIKSDQVFRKSFTDVERMGEAEAEEKYDLLIVHFVEPRGEISQEYIKIFEDISSRLLKPDCVVIPSKTEIWGRLVDSRQLVDENRVTNQCLNEDFHLGELINDFQVSTHLDVRIDELDFVPLSNEFLIGAIPTSEINSRFNLQWTVSVPCTSSGRINSILYWYNIFLYDDVVYSTDKSDSFANQAAEVLPCDVPVDKSQCAKVTCLYNFGVIKMEVST</sequence>
<dbReference type="GO" id="GO:0008168">
    <property type="term" value="F:methyltransferase activity"/>
    <property type="evidence" value="ECO:0007669"/>
    <property type="project" value="UniProtKB-KW"/>
</dbReference>
<dbReference type="GO" id="GO:0032259">
    <property type="term" value="P:methylation"/>
    <property type="evidence" value="ECO:0007669"/>
    <property type="project" value="UniProtKB-KW"/>
</dbReference>
<dbReference type="Gene3D" id="3.40.50.150">
    <property type="entry name" value="Vaccinia Virus protein VP39"/>
    <property type="match status" value="1"/>
</dbReference>
<gene>
    <name evidence="3" type="ORF">NTJ_07370</name>
</gene>
<dbReference type="CDD" id="cd02440">
    <property type="entry name" value="AdoMet_MTases"/>
    <property type="match status" value="1"/>
</dbReference>
<dbReference type="PROSITE" id="PS51678">
    <property type="entry name" value="SAM_MT_PRMT"/>
    <property type="match status" value="1"/>
</dbReference>
<name>A0ABN7AUK3_9HEMI</name>
<dbReference type="PANTHER" id="PTHR11006">
    <property type="entry name" value="PROTEIN ARGININE N-METHYLTRANSFERASE"/>
    <property type="match status" value="1"/>
</dbReference>
<keyword evidence="1 2" id="KW-0949">S-adenosyl-L-methionine</keyword>
<organism evidence="3 4">
    <name type="scientific">Nesidiocoris tenuis</name>
    <dbReference type="NCBI Taxonomy" id="355587"/>
    <lineage>
        <taxon>Eukaryota</taxon>
        <taxon>Metazoa</taxon>
        <taxon>Ecdysozoa</taxon>
        <taxon>Arthropoda</taxon>
        <taxon>Hexapoda</taxon>
        <taxon>Insecta</taxon>
        <taxon>Pterygota</taxon>
        <taxon>Neoptera</taxon>
        <taxon>Paraneoptera</taxon>
        <taxon>Hemiptera</taxon>
        <taxon>Heteroptera</taxon>
        <taxon>Panheteroptera</taxon>
        <taxon>Cimicomorpha</taxon>
        <taxon>Miridae</taxon>
        <taxon>Dicyphina</taxon>
        <taxon>Nesidiocoris</taxon>
    </lineage>
</organism>
<evidence type="ECO:0000256" key="2">
    <source>
        <dbReference type="PROSITE-ProRule" id="PRU01015"/>
    </source>
</evidence>
<keyword evidence="2" id="KW-0808">Transferase</keyword>
<evidence type="ECO:0000256" key="1">
    <source>
        <dbReference type="ARBA" id="ARBA00022691"/>
    </source>
</evidence>
<dbReference type="SUPFAM" id="SSF48452">
    <property type="entry name" value="TPR-like"/>
    <property type="match status" value="1"/>
</dbReference>
<reference evidence="3 4" key="1">
    <citation type="submission" date="2023-09" db="EMBL/GenBank/DDBJ databases">
        <title>Nesidiocoris tenuis whole genome shotgun sequence.</title>
        <authorList>
            <person name="Shibata T."/>
            <person name="Shimoda M."/>
            <person name="Kobayashi T."/>
            <person name="Uehara T."/>
        </authorList>
    </citation>
    <scope>NUCLEOTIDE SEQUENCE [LARGE SCALE GENOMIC DNA]</scope>
    <source>
        <strain evidence="3 4">Japan</strain>
    </source>
</reference>
<dbReference type="SUPFAM" id="SSF53335">
    <property type="entry name" value="S-adenosyl-L-methionine-dependent methyltransferases"/>
    <property type="match status" value="2"/>
</dbReference>
<dbReference type="Gene3D" id="1.25.40.10">
    <property type="entry name" value="Tetratricopeptide repeat domain"/>
    <property type="match status" value="1"/>
</dbReference>
<dbReference type="EMBL" id="AP028913">
    <property type="protein sequence ID" value="BES94561.1"/>
    <property type="molecule type" value="Genomic_DNA"/>
</dbReference>
<keyword evidence="3" id="KW-0687">Ribonucleoprotein</keyword>